<evidence type="ECO:0000256" key="6">
    <source>
        <dbReference type="SAM" id="SignalP"/>
    </source>
</evidence>
<gene>
    <name evidence="7" type="ORF">ID47_08915</name>
</gene>
<feature type="chain" id="PRO_5001717512" description="High-affinity zinc uptake system protein ZnuA" evidence="6">
    <location>
        <begin position="17"/>
        <end position="328"/>
    </location>
</feature>
<proteinExistence type="inferred from homology"/>
<protein>
    <recommendedName>
        <fullName evidence="2">High-affinity zinc uptake system protein ZnuA</fullName>
    </recommendedName>
</protein>
<dbReference type="Gene3D" id="3.40.50.1980">
    <property type="entry name" value="Nitrogenase molybdenum iron protein domain"/>
    <property type="match status" value="2"/>
</dbReference>
<dbReference type="Pfam" id="PF01297">
    <property type="entry name" value="ZnuA"/>
    <property type="match status" value="1"/>
</dbReference>
<evidence type="ECO:0000256" key="3">
    <source>
        <dbReference type="ARBA" id="ARBA00022448"/>
    </source>
</evidence>
<organism evidence="7 8">
    <name type="scientific">Candidatus Odyssella acanthamoebae</name>
    <dbReference type="NCBI Taxonomy" id="91604"/>
    <lineage>
        <taxon>Bacteria</taxon>
        <taxon>Pseudomonadati</taxon>
        <taxon>Pseudomonadota</taxon>
        <taxon>Alphaproteobacteria</taxon>
        <taxon>Holosporales</taxon>
        <taxon>Candidatus Paracaedibacteraceae</taxon>
        <taxon>Candidatus Odyssella</taxon>
    </lineage>
</organism>
<dbReference type="EMBL" id="CP008941">
    <property type="protein sequence ID" value="AIK96825.1"/>
    <property type="molecule type" value="Genomic_DNA"/>
</dbReference>
<accession>A0A077B1L6</accession>
<evidence type="ECO:0000256" key="1">
    <source>
        <dbReference type="ARBA" id="ARBA00011028"/>
    </source>
</evidence>
<dbReference type="eggNOG" id="COG4531">
    <property type="taxonomic scope" value="Bacteria"/>
</dbReference>
<evidence type="ECO:0000256" key="2">
    <source>
        <dbReference type="ARBA" id="ARBA00015915"/>
    </source>
</evidence>
<evidence type="ECO:0000256" key="5">
    <source>
        <dbReference type="ARBA" id="ARBA00022906"/>
    </source>
</evidence>
<dbReference type="OrthoDB" id="7346865at2"/>
<dbReference type="GO" id="GO:0046872">
    <property type="term" value="F:metal ion binding"/>
    <property type="evidence" value="ECO:0007669"/>
    <property type="project" value="InterPro"/>
</dbReference>
<dbReference type="InterPro" id="IPR006127">
    <property type="entry name" value="ZnuA-like"/>
</dbReference>
<keyword evidence="8" id="KW-1185">Reference proteome</keyword>
<reference evidence="7 8" key="1">
    <citation type="submission" date="2014-07" db="EMBL/GenBank/DDBJ databases">
        <title>Comparative genomic insights into amoeba endosymbionts belonging to the families of Holosporaceae and Candidatus Midichloriaceae within Rickettsiales.</title>
        <authorList>
            <person name="Wang Z."/>
            <person name="Wu M."/>
        </authorList>
    </citation>
    <scope>NUCLEOTIDE SEQUENCE [LARGE SCALE GENOMIC DNA]</scope>
    <source>
        <strain evidence="7">PRA3</strain>
    </source>
</reference>
<keyword evidence="5" id="KW-0406">Ion transport</keyword>
<keyword evidence="3" id="KW-0813">Transport</keyword>
<dbReference type="SUPFAM" id="SSF53807">
    <property type="entry name" value="Helical backbone' metal receptor"/>
    <property type="match status" value="1"/>
</dbReference>
<dbReference type="GO" id="GO:0006829">
    <property type="term" value="P:zinc ion transport"/>
    <property type="evidence" value="ECO:0007669"/>
    <property type="project" value="UniProtKB-KW"/>
</dbReference>
<evidence type="ECO:0000256" key="4">
    <source>
        <dbReference type="ARBA" id="ARBA00022729"/>
    </source>
</evidence>
<keyword evidence="5" id="KW-0862">Zinc</keyword>
<keyword evidence="4 6" id="KW-0732">Signal</keyword>
<keyword evidence="5" id="KW-0864">Zinc transport</keyword>
<dbReference type="PANTHER" id="PTHR42953:SF3">
    <property type="entry name" value="HIGH-AFFINITY ZINC UPTAKE SYSTEM PROTEIN ZNUA"/>
    <property type="match status" value="1"/>
</dbReference>
<dbReference type="AlphaFoldDB" id="A0A077B1L6"/>
<dbReference type="PANTHER" id="PTHR42953">
    <property type="entry name" value="HIGH-AFFINITY ZINC UPTAKE SYSTEM PROTEIN ZNUA-RELATED"/>
    <property type="match status" value="1"/>
</dbReference>
<comment type="similarity">
    <text evidence="1">Belongs to the bacterial solute-binding protein 9 family.</text>
</comment>
<dbReference type="STRING" id="91604.ID47_08915"/>
<sequence>MRLLVLFLICLTSAMAKTSSQSISNLSSPPKVLVTIKPIHSLVAAVMEGVGTPELLIEANSSAHTHQLKPTEAIKLNAAQVIIWVGPIYETAIQKSIDAVRKSVQLITVSDLQGIHLLPARSFRHPVDGCAADLWQCHLGHHHHDGDHHHEISGKDGHLWLAAPNAKVIVKGIAAQLSQLDQRNAPHYLANSKKIIKKIDELHADITQEMKTVKGSKYLTYHDFTQYFDMAYGTECVGAVRVNPEVEPTAADLQDVRREVSHGAKAIFSEPQFDTKTIRTIADDTNVIYAQLDGLGFGLEAGPNLYFEMMRRFASDMKKALQSEECGR</sequence>
<dbReference type="HOGENOM" id="CLU_016838_1_2_5"/>
<evidence type="ECO:0000313" key="8">
    <source>
        <dbReference type="Proteomes" id="UP000028926"/>
    </source>
</evidence>
<feature type="signal peptide" evidence="6">
    <location>
        <begin position="1"/>
        <end position="16"/>
    </location>
</feature>
<dbReference type="InterPro" id="IPR050492">
    <property type="entry name" value="Bact_metal-bind_prot9"/>
</dbReference>
<dbReference type="Proteomes" id="UP000028926">
    <property type="component" value="Chromosome"/>
</dbReference>
<dbReference type="KEGG" id="paca:ID47_08915"/>
<name>A0A077B1L6_9PROT</name>
<dbReference type="RefSeq" id="WP_038465553.1">
    <property type="nucleotide sequence ID" value="NZ_CP008941.1"/>
</dbReference>
<evidence type="ECO:0000313" key="7">
    <source>
        <dbReference type="EMBL" id="AIK96825.1"/>
    </source>
</evidence>